<proteinExistence type="predicted"/>
<dbReference type="EMBL" id="JAHOEP010000008">
    <property type="protein sequence ID" value="MBV3407581.1"/>
    <property type="molecule type" value="Genomic_DNA"/>
</dbReference>
<comment type="caution">
    <text evidence="2">The sequence shown here is derived from an EMBL/GenBank/DDBJ whole genome shotgun (WGS) entry which is preliminary data.</text>
</comment>
<feature type="chain" id="PRO_5043811843" evidence="1">
    <location>
        <begin position="24"/>
        <end position="438"/>
    </location>
</feature>
<sequence length="438" mass="48346">MKKQLLFVAMLMLSAAPAVSVSAAQPFAAAAEEGQTLATQEQYDALVKSIAEVQQNIDAMLKEINDKYPDAEDTKYSLNFNKESLDKIADEAKAKFEAKTLTAAEVDSYLASVKEIAEGIKDAVKNAEQEVYSFQVNSSYNAAYMHKAECLGQIPANVQNNHYAPAFDELDADMMQVYMPIMMGSPIETAEQAKKMCDQFDAISKKADALLAASKKASTLLDDITATLASLDAEIAKIKKDFPEYDLSAVNESAEYWKNLAAEFAQAPADPTAPYTESKIDGFVENFGYFKANISDLYAQAQKDEWMAQFNAKYYPAAQKMDEYLSTLDSECPTVKDKYFTKLDDLNVEMSQMYMKLFQEDLTQEQFNAMLARIDAILAEAQKIVDEAKEAEKVATGISGITVSEAVKADKVYSIDGKRISKSAKGLVIINGKKVILK</sequence>
<evidence type="ECO:0000313" key="2">
    <source>
        <dbReference type="EMBL" id="MBV3407581.1"/>
    </source>
</evidence>
<protein>
    <submittedName>
        <fullName evidence="2">Uncharacterized protein</fullName>
    </submittedName>
</protein>
<gene>
    <name evidence="2" type="ORF">KSW80_04015</name>
</gene>
<accession>A0AAW4N4L6</accession>
<dbReference type="RefSeq" id="WP_217326236.1">
    <property type="nucleotide sequence ID" value="NZ_JAHOEK010000007.1"/>
</dbReference>
<dbReference type="AlphaFoldDB" id="A0AAW4N4L6"/>
<evidence type="ECO:0000256" key="1">
    <source>
        <dbReference type="SAM" id="SignalP"/>
    </source>
</evidence>
<evidence type="ECO:0000313" key="3">
    <source>
        <dbReference type="Proteomes" id="UP001196316"/>
    </source>
</evidence>
<organism evidence="2 3">
    <name type="scientific">Segatella copri</name>
    <dbReference type="NCBI Taxonomy" id="165179"/>
    <lineage>
        <taxon>Bacteria</taxon>
        <taxon>Pseudomonadati</taxon>
        <taxon>Bacteroidota</taxon>
        <taxon>Bacteroidia</taxon>
        <taxon>Bacteroidales</taxon>
        <taxon>Prevotellaceae</taxon>
        <taxon>Segatella</taxon>
    </lineage>
</organism>
<feature type="signal peptide" evidence="1">
    <location>
        <begin position="1"/>
        <end position="23"/>
    </location>
</feature>
<dbReference type="Proteomes" id="UP001196316">
    <property type="component" value="Unassembled WGS sequence"/>
</dbReference>
<name>A0AAW4N4L6_9BACT</name>
<reference evidence="2" key="1">
    <citation type="submission" date="2021-06" db="EMBL/GenBank/DDBJ databases">
        <title>Collection of gut derived symbiotic bacterial strains cultured from healthy donors.</title>
        <authorList>
            <person name="Lin H."/>
            <person name="Littmann E."/>
            <person name="Pamer E.G."/>
        </authorList>
    </citation>
    <scope>NUCLEOTIDE SEQUENCE</scope>
    <source>
        <strain evidence="2">MSK.21.60</strain>
    </source>
</reference>
<keyword evidence="1" id="KW-0732">Signal</keyword>